<sequence length="161" mass="18169">MNRHQKAAYIVALTAHLCGITVRQLRGRGRASRLVAARRCAALALRAHPEKYTLHQIGHYLNRDHTSVINLIDEAEGAARDMGQRGAFTREALLRCFGIRQDGCRITVDVVADRWNARDTDAAISRRFGLSSNTIKNMRLQIAGDPRIVRKPYEGMYEVRT</sequence>
<dbReference type="Pfam" id="PF08299">
    <property type="entry name" value="Bac_DnaA_C"/>
    <property type="match status" value="1"/>
</dbReference>
<protein>
    <recommendedName>
        <fullName evidence="1">Chromosomal replication initiator DnaA C-terminal domain-containing protein</fullName>
    </recommendedName>
</protein>
<dbReference type="RefSeq" id="WP_155141926.1">
    <property type="nucleotide sequence ID" value="NZ_BMGZ01000003.1"/>
</dbReference>
<organism evidence="2 3">
    <name type="scientific">Aquisalinus luteolus</name>
    <dbReference type="NCBI Taxonomy" id="1566827"/>
    <lineage>
        <taxon>Bacteria</taxon>
        <taxon>Pseudomonadati</taxon>
        <taxon>Pseudomonadota</taxon>
        <taxon>Alphaproteobacteria</taxon>
        <taxon>Parvularculales</taxon>
        <taxon>Parvularculaceae</taxon>
        <taxon>Aquisalinus</taxon>
    </lineage>
</organism>
<evidence type="ECO:0000259" key="1">
    <source>
        <dbReference type="SMART" id="SM00760"/>
    </source>
</evidence>
<dbReference type="SMART" id="SM00760">
    <property type="entry name" value="Bac_DnaA_C"/>
    <property type="match status" value="1"/>
</dbReference>
<dbReference type="InterPro" id="IPR010921">
    <property type="entry name" value="Trp_repressor/repl_initiator"/>
</dbReference>
<dbReference type="InterPro" id="IPR013159">
    <property type="entry name" value="DnaA_C"/>
</dbReference>
<keyword evidence="3" id="KW-1185">Reference proteome</keyword>
<evidence type="ECO:0000313" key="2">
    <source>
        <dbReference type="EMBL" id="NHK29170.1"/>
    </source>
</evidence>
<feature type="domain" description="Chromosomal replication initiator DnaA C-terminal" evidence="1">
    <location>
        <begin position="6"/>
        <end position="75"/>
    </location>
</feature>
<comment type="caution">
    <text evidence="2">The sequence shown here is derived from an EMBL/GenBank/DDBJ whole genome shotgun (WGS) entry which is preliminary data.</text>
</comment>
<reference evidence="2 3" key="1">
    <citation type="submission" date="2020-02" db="EMBL/GenBank/DDBJ databases">
        <title>Genome sequence of Parvularcula flava strain NH6-79.</title>
        <authorList>
            <person name="Abdul Karim M.H."/>
            <person name="Lam M.Q."/>
            <person name="Chen S.J."/>
            <person name="Yahya A."/>
            <person name="Shahir S."/>
            <person name="Shamsir M.S."/>
            <person name="Chong C.S."/>
        </authorList>
    </citation>
    <scope>NUCLEOTIDE SEQUENCE [LARGE SCALE GENOMIC DNA]</scope>
    <source>
        <strain evidence="2 3">NH6-79</strain>
    </source>
</reference>
<dbReference type="Gene3D" id="1.10.1750.10">
    <property type="match status" value="1"/>
</dbReference>
<accession>A0ABX0HRA1</accession>
<gene>
    <name evidence="2" type="ORF">FF098_014715</name>
</gene>
<evidence type="ECO:0000313" key="3">
    <source>
        <dbReference type="Proteomes" id="UP000818603"/>
    </source>
</evidence>
<dbReference type="Proteomes" id="UP000818603">
    <property type="component" value="Unassembled WGS sequence"/>
</dbReference>
<dbReference type="SUPFAM" id="SSF48295">
    <property type="entry name" value="TrpR-like"/>
    <property type="match status" value="1"/>
</dbReference>
<proteinExistence type="predicted"/>
<dbReference type="EMBL" id="VCJR02000003">
    <property type="protein sequence ID" value="NHK29170.1"/>
    <property type="molecule type" value="Genomic_DNA"/>
</dbReference>
<name>A0ABX0HRA1_9PROT</name>